<dbReference type="SUPFAM" id="SSF53474">
    <property type="entry name" value="alpha/beta-Hydrolases"/>
    <property type="match status" value="1"/>
</dbReference>
<keyword evidence="3" id="KW-0812">Transmembrane</keyword>
<accession>A0A443RW84</accession>
<evidence type="ECO:0000256" key="2">
    <source>
        <dbReference type="ARBA" id="ARBA00023180"/>
    </source>
</evidence>
<protein>
    <submittedName>
        <fullName evidence="5">Neuroligin-2-like protein</fullName>
    </submittedName>
</protein>
<dbReference type="Proteomes" id="UP000288716">
    <property type="component" value="Unassembled WGS sequence"/>
</dbReference>
<dbReference type="VEuPathDB" id="VectorBase:LDEU012403"/>
<dbReference type="InterPro" id="IPR051093">
    <property type="entry name" value="Neuroligin/BSAL"/>
</dbReference>
<sequence length="197" mass="22846">MYWETGAPVYMYLFDYQGSNSMVKLLINNAPTLFDTGVCHGDELFHIFDLKIGRLRNPSFTDNQVSQRMLTLWTDFAKYGYAPQLVNYEYPKWELYHPLRLNYYRIGRDLSVDSSYRQREAVFWSVHLRNISGIHPSVLPIVNEARTSYKTLAWAMVAVSITLLILVIALLSILYFQRRSQSFKAQTAENGSSHLST</sequence>
<evidence type="ECO:0000259" key="4">
    <source>
        <dbReference type="Pfam" id="PF00135"/>
    </source>
</evidence>
<name>A0A443RW84_9ACAR</name>
<dbReference type="InterPro" id="IPR029058">
    <property type="entry name" value="AB_hydrolase_fold"/>
</dbReference>
<keyword evidence="6" id="KW-1185">Reference proteome</keyword>
<dbReference type="Gene3D" id="3.40.50.1820">
    <property type="entry name" value="alpha/beta hydrolase"/>
    <property type="match status" value="1"/>
</dbReference>
<dbReference type="AlphaFoldDB" id="A0A443RW84"/>
<evidence type="ECO:0000313" key="6">
    <source>
        <dbReference type="Proteomes" id="UP000288716"/>
    </source>
</evidence>
<organism evidence="5 6">
    <name type="scientific">Leptotrombidium deliense</name>
    <dbReference type="NCBI Taxonomy" id="299467"/>
    <lineage>
        <taxon>Eukaryota</taxon>
        <taxon>Metazoa</taxon>
        <taxon>Ecdysozoa</taxon>
        <taxon>Arthropoda</taxon>
        <taxon>Chelicerata</taxon>
        <taxon>Arachnida</taxon>
        <taxon>Acari</taxon>
        <taxon>Acariformes</taxon>
        <taxon>Trombidiformes</taxon>
        <taxon>Prostigmata</taxon>
        <taxon>Anystina</taxon>
        <taxon>Parasitengona</taxon>
        <taxon>Trombiculoidea</taxon>
        <taxon>Trombiculidae</taxon>
        <taxon>Leptotrombidium</taxon>
    </lineage>
</organism>
<gene>
    <name evidence="5" type="ORF">B4U80_07470</name>
</gene>
<evidence type="ECO:0000313" key="5">
    <source>
        <dbReference type="EMBL" id="RWS19637.1"/>
    </source>
</evidence>
<dbReference type="OrthoDB" id="19653at2759"/>
<dbReference type="STRING" id="299467.A0A443RW84"/>
<dbReference type="Pfam" id="PF00135">
    <property type="entry name" value="COesterase"/>
    <property type="match status" value="1"/>
</dbReference>
<keyword evidence="3" id="KW-0472">Membrane</keyword>
<reference evidence="5 6" key="1">
    <citation type="journal article" date="2018" name="Gigascience">
        <title>Genomes of trombidid mites reveal novel predicted allergens and laterally-transferred genes associated with secondary metabolism.</title>
        <authorList>
            <person name="Dong X."/>
            <person name="Chaisiri K."/>
            <person name="Xia D."/>
            <person name="Armstrong S.D."/>
            <person name="Fang Y."/>
            <person name="Donnelly M.J."/>
            <person name="Kadowaki T."/>
            <person name="McGarry J.W."/>
            <person name="Darby A.C."/>
            <person name="Makepeace B.L."/>
        </authorList>
    </citation>
    <scope>NUCLEOTIDE SEQUENCE [LARGE SCALE GENOMIC DNA]</scope>
    <source>
        <strain evidence="5">UoL-UT</strain>
    </source>
</reference>
<comment type="similarity">
    <text evidence="1">Belongs to the type-B carboxylesterase/lipase family.</text>
</comment>
<feature type="non-terminal residue" evidence="5">
    <location>
        <position position="197"/>
    </location>
</feature>
<dbReference type="PANTHER" id="PTHR43903">
    <property type="entry name" value="NEUROLIGIN"/>
    <property type="match status" value="1"/>
</dbReference>
<proteinExistence type="inferred from homology"/>
<comment type="caution">
    <text evidence="5">The sequence shown here is derived from an EMBL/GenBank/DDBJ whole genome shotgun (WGS) entry which is preliminary data.</text>
</comment>
<feature type="transmembrane region" description="Helical" evidence="3">
    <location>
        <begin position="152"/>
        <end position="176"/>
    </location>
</feature>
<evidence type="ECO:0000256" key="3">
    <source>
        <dbReference type="SAM" id="Phobius"/>
    </source>
</evidence>
<keyword evidence="3" id="KW-1133">Transmembrane helix</keyword>
<evidence type="ECO:0000256" key="1">
    <source>
        <dbReference type="ARBA" id="ARBA00005964"/>
    </source>
</evidence>
<dbReference type="InterPro" id="IPR002018">
    <property type="entry name" value="CarbesteraseB"/>
</dbReference>
<feature type="domain" description="Carboxylesterase type B" evidence="4">
    <location>
        <begin position="4"/>
        <end position="124"/>
    </location>
</feature>
<keyword evidence="2" id="KW-0325">Glycoprotein</keyword>
<dbReference type="EMBL" id="NCKV01024102">
    <property type="protein sequence ID" value="RWS19637.1"/>
    <property type="molecule type" value="Genomic_DNA"/>
</dbReference>